<evidence type="ECO:0000313" key="1">
    <source>
        <dbReference type="EMBL" id="CAA9477690.1"/>
    </source>
</evidence>
<dbReference type="EMBL" id="CADCVK010000203">
    <property type="protein sequence ID" value="CAA9477690.1"/>
    <property type="molecule type" value="Genomic_DNA"/>
</dbReference>
<sequence length="42" mass="4846">CPEPARLFFMMASDPTYCILRVSIHRTSWKGCSPKYVCSILH</sequence>
<protein>
    <submittedName>
        <fullName evidence="1">Uncharacterized protein</fullName>
    </submittedName>
</protein>
<proteinExistence type="predicted"/>
<gene>
    <name evidence="1" type="ORF">AVDCRST_MAG12-1299</name>
</gene>
<reference evidence="1" key="1">
    <citation type="submission" date="2020-02" db="EMBL/GenBank/DDBJ databases">
        <authorList>
            <person name="Meier V. D."/>
        </authorList>
    </citation>
    <scope>NUCLEOTIDE SEQUENCE</scope>
    <source>
        <strain evidence="1">AVDCRST_MAG12</strain>
    </source>
</reference>
<accession>A0A6J4RUM3</accession>
<feature type="non-terminal residue" evidence="1">
    <location>
        <position position="1"/>
    </location>
</feature>
<name>A0A6J4RUM3_9ACTN</name>
<dbReference type="AlphaFoldDB" id="A0A6J4RUM3"/>
<feature type="non-terminal residue" evidence="1">
    <location>
        <position position="42"/>
    </location>
</feature>
<organism evidence="1">
    <name type="scientific">uncultured Rubrobacteraceae bacterium</name>
    <dbReference type="NCBI Taxonomy" id="349277"/>
    <lineage>
        <taxon>Bacteria</taxon>
        <taxon>Bacillati</taxon>
        <taxon>Actinomycetota</taxon>
        <taxon>Rubrobacteria</taxon>
        <taxon>Rubrobacterales</taxon>
        <taxon>Rubrobacteraceae</taxon>
        <taxon>environmental samples</taxon>
    </lineage>
</organism>